<keyword evidence="14" id="KW-1185">Reference proteome</keyword>
<organism evidence="13 14">
    <name type="scientific">Zostera marina</name>
    <name type="common">Eelgrass</name>
    <dbReference type="NCBI Taxonomy" id="29655"/>
    <lineage>
        <taxon>Eukaryota</taxon>
        <taxon>Viridiplantae</taxon>
        <taxon>Streptophyta</taxon>
        <taxon>Embryophyta</taxon>
        <taxon>Tracheophyta</taxon>
        <taxon>Spermatophyta</taxon>
        <taxon>Magnoliopsida</taxon>
        <taxon>Liliopsida</taxon>
        <taxon>Zosteraceae</taxon>
        <taxon>Zostera</taxon>
    </lineage>
</organism>
<dbReference type="PANTHER" id="PTHR48017">
    <property type="entry name" value="OS05G0424000 PROTEIN-RELATED"/>
    <property type="match status" value="1"/>
</dbReference>
<feature type="transmembrane region" description="Helical" evidence="11">
    <location>
        <begin position="434"/>
        <end position="454"/>
    </location>
</feature>
<evidence type="ECO:0000256" key="3">
    <source>
        <dbReference type="ARBA" id="ARBA00022475"/>
    </source>
</evidence>
<feature type="transmembrane region" description="Helical" evidence="11">
    <location>
        <begin position="408"/>
        <end position="428"/>
    </location>
</feature>
<keyword evidence="8 11" id="KW-0472">Membrane</keyword>
<dbReference type="STRING" id="29655.A0A0K9PUL3"/>
<dbReference type="GO" id="GO:0016020">
    <property type="term" value="C:membrane"/>
    <property type="evidence" value="ECO:0000318"/>
    <property type="project" value="GO_Central"/>
</dbReference>
<proteinExistence type="inferred from homology"/>
<evidence type="ECO:0000256" key="1">
    <source>
        <dbReference type="ARBA" id="ARBA00004236"/>
    </source>
</evidence>
<evidence type="ECO:0000256" key="10">
    <source>
        <dbReference type="SAM" id="MobiDB-lite"/>
    </source>
</evidence>
<feature type="transmembrane region" description="Helical" evidence="11">
    <location>
        <begin position="59"/>
        <end position="82"/>
    </location>
</feature>
<feature type="transmembrane region" description="Helical" evidence="11">
    <location>
        <begin position="304"/>
        <end position="322"/>
    </location>
</feature>
<dbReference type="OMA" id="NPCRMNA"/>
<keyword evidence="3" id="KW-1003">Cell membrane</keyword>
<keyword evidence="7 11" id="KW-1133">Transmembrane helix</keyword>
<feature type="domain" description="Amino acid transporter transmembrane" evidence="12">
    <location>
        <begin position="55"/>
        <end position="491"/>
    </location>
</feature>
<comment type="similarity">
    <text evidence="9">Belongs to the amino acid/polyamine transporter 2 family. Amino acid/auxin permease (AAAP) (TC 2.A.18.2) subfamily.</text>
</comment>
<dbReference type="GO" id="GO:0005886">
    <property type="term" value="C:plasma membrane"/>
    <property type="evidence" value="ECO:0007669"/>
    <property type="project" value="UniProtKB-SubCell"/>
</dbReference>
<protein>
    <submittedName>
        <fullName evidence="13">Amino acid permease</fullName>
    </submittedName>
</protein>
<evidence type="ECO:0000256" key="9">
    <source>
        <dbReference type="ARBA" id="ARBA00061463"/>
    </source>
</evidence>
<dbReference type="EMBL" id="LFYR01000624">
    <property type="protein sequence ID" value="KMZ72614.1"/>
    <property type="molecule type" value="Genomic_DNA"/>
</dbReference>
<dbReference type="Proteomes" id="UP000036987">
    <property type="component" value="Unassembled WGS sequence"/>
</dbReference>
<dbReference type="FunFam" id="1.20.1740.10:FF:000055">
    <property type="entry name" value="Amino acid permease 6"/>
    <property type="match status" value="1"/>
</dbReference>
<evidence type="ECO:0000256" key="2">
    <source>
        <dbReference type="ARBA" id="ARBA00022448"/>
    </source>
</evidence>
<keyword evidence="2" id="KW-0813">Transport</keyword>
<dbReference type="GO" id="GO:0015171">
    <property type="term" value="F:amino acid transmembrane transporter activity"/>
    <property type="evidence" value="ECO:0000318"/>
    <property type="project" value="GO_Central"/>
</dbReference>
<keyword evidence="6" id="KW-0029">Amino-acid transport</keyword>
<evidence type="ECO:0000256" key="7">
    <source>
        <dbReference type="ARBA" id="ARBA00022989"/>
    </source>
</evidence>
<dbReference type="GO" id="GO:0015293">
    <property type="term" value="F:symporter activity"/>
    <property type="evidence" value="ECO:0007669"/>
    <property type="project" value="UniProtKB-KW"/>
</dbReference>
<evidence type="ECO:0000256" key="4">
    <source>
        <dbReference type="ARBA" id="ARBA00022692"/>
    </source>
</evidence>
<dbReference type="InterPro" id="IPR013057">
    <property type="entry name" value="AA_transpt_TM"/>
</dbReference>
<dbReference type="Pfam" id="PF01490">
    <property type="entry name" value="Aa_trans"/>
    <property type="match status" value="1"/>
</dbReference>
<feature type="transmembrane region" description="Helical" evidence="11">
    <location>
        <begin position="466"/>
        <end position="491"/>
    </location>
</feature>
<dbReference type="GO" id="GO:0003333">
    <property type="term" value="P:amino acid transmembrane transport"/>
    <property type="evidence" value="ECO:0000318"/>
    <property type="project" value="GO_Central"/>
</dbReference>
<evidence type="ECO:0000256" key="5">
    <source>
        <dbReference type="ARBA" id="ARBA00022847"/>
    </source>
</evidence>
<dbReference type="OrthoDB" id="40134at2759"/>
<feature type="transmembrane region" description="Helical" evidence="11">
    <location>
        <begin position="210"/>
        <end position="234"/>
    </location>
</feature>
<feature type="transmembrane region" description="Helical" evidence="11">
    <location>
        <begin position="342"/>
        <end position="363"/>
    </location>
</feature>
<feature type="region of interest" description="Disordered" evidence="10">
    <location>
        <begin position="1"/>
        <end position="50"/>
    </location>
</feature>
<keyword evidence="4 11" id="KW-0812">Transmembrane</keyword>
<evidence type="ECO:0000256" key="11">
    <source>
        <dbReference type="SAM" id="Phobius"/>
    </source>
</evidence>
<keyword evidence="5" id="KW-0769">Symport</keyword>
<accession>A0A0K9PUL3</accession>
<evidence type="ECO:0000313" key="14">
    <source>
        <dbReference type="Proteomes" id="UP000036987"/>
    </source>
</evidence>
<reference evidence="14" key="1">
    <citation type="journal article" date="2016" name="Nature">
        <title>The genome of the seagrass Zostera marina reveals angiosperm adaptation to the sea.</title>
        <authorList>
            <person name="Olsen J.L."/>
            <person name="Rouze P."/>
            <person name="Verhelst B."/>
            <person name="Lin Y.-C."/>
            <person name="Bayer T."/>
            <person name="Collen J."/>
            <person name="Dattolo E."/>
            <person name="De Paoli E."/>
            <person name="Dittami S."/>
            <person name="Maumus F."/>
            <person name="Michel G."/>
            <person name="Kersting A."/>
            <person name="Lauritano C."/>
            <person name="Lohaus R."/>
            <person name="Toepel M."/>
            <person name="Tonon T."/>
            <person name="Vanneste K."/>
            <person name="Amirebrahimi M."/>
            <person name="Brakel J."/>
            <person name="Bostroem C."/>
            <person name="Chovatia M."/>
            <person name="Grimwood J."/>
            <person name="Jenkins J.W."/>
            <person name="Jueterbock A."/>
            <person name="Mraz A."/>
            <person name="Stam W.T."/>
            <person name="Tice H."/>
            <person name="Bornberg-Bauer E."/>
            <person name="Green P.J."/>
            <person name="Pearson G.A."/>
            <person name="Procaccini G."/>
            <person name="Duarte C.M."/>
            <person name="Schmutz J."/>
            <person name="Reusch T.B.H."/>
            <person name="Van de Peer Y."/>
        </authorList>
    </citation>
    <scope>NUCLEOTIDE SEQUENCE [LARGE SCALE GENOMIC DNA]</scope>
    <source>
        <strain evidence="14">cv. Finnish</strain>
    </source>
</reference>
<comment type="caution">
    <text evidence="13">The sequence shown here is derived from an EMBL/GenBank/DDBJ whole genome shotgun (WGS) entry which is preliminary data.</text>
</comment>
<name>A0A0K9PUL3_ZOSMR</name>
<evidence type="ECO:0000313" key="13">
    <source>
        <dbReference type="EMBL" id="KMZ72614.1"/>
    </source>
</evidence>
<feature type="compositionally biased region" description="Low complexity" evidence="10">
    <location>
        <begin position="22"/>
        <end position="38"/>
    </location>
</feature>
<evidence type="ECO:0000256" key="6">
    <source>
        <dbReference type="ARBA" id="ARBA00022970"/>
    </source>
</evidence>
<comment type="subcellular location">
    <subcellularLocation>
        <location evidence="1">Cell membrane</location>
    </subcellularLocation>
</comment>
<evidence type="ECO:0000259" key="12">
    <source>
        <dbReference type="Pfam" id="PF01490"/>
    </source>
</evidence>
<sequence length="504" mass="55559">MAGEMIKNGGEMYYDDDDQHNQQEQQVSSVVESMDVESNQPIDSKCYDDDGRPKRTGTVLTASAHIITAVIGSGVLSLAWAIAQLGWIAGPSVMILFCFVIYYTSSLLADCYRTGDPSSGKRNYTYMDAVRSNLGGAKVRICGIIQYLNLFGVAIGYTIAASISMMAVNRSNCFHSKGDNSPCHISSNPYMIAFGIVEIILSQIPDFDQIWWLSIVAAVMSFTYSSIGLLLGILQVAENGKIKGSLTGVTIGEITQAEKIWRSLQAFGNIAFAYSYSVVLIEIQDTLRSPPPSESTTMKKATRVSITTTTTFYIACGCMGYAAFGDASPGNLLTGFGFYNPFWLLDIANIAIVLHLIGAYQVFCQPLFAFVEKFAVQQWSDTNLITKDIIFPIPFTSNSNYKLNLFRLIWRTVFVVTTTVISMLLPFFNDVVGILGAIGFWPLTVYFPVEMYIVQKRIPLWSTRWLCLQTLSLACFIISLAAAAGSIVGVVSDLKLYRPFKTSY</sequence>
<dbReference type="AlphaFoldDB" id="A0A0K9PUL3"/>
<gene>
    <name evidence="13" type="ORF">ZOSMA_161G00670</name>
</gene>
<feature type="transmembrane region" description="Helical" evidence="11">
    <location>
        <begin position="147"/>
        <end position="168"/>
    </location>
</feature>
<feature type="transmembrane region" description="Helical" evidence="11">
    <location>
        <begin position="88"/>
        <end position="112"/>
    </location>
</feature>
<evidence type="ECO:0000256" key="8">
    <source>
        <dbReference type="ARBA" id="ARBA00023136"/>
    </source>
</evidence>